<organism evidence="1 2">
    <name type="scientific">Hymenobacter bucti</name>
    <dbReference type="NCBI Taxonomy" id="1844114"/>
    <lineage>
        <taxon>Bacteria</taxon>
        <taxon>Pseudomonadati</taxon>
        <taxon>Bacteroidota</taxon>
        <taxon>Cytophagia</taxon>
        <taxon>Cytophagales</taxon>
        <taxon>Hymenobacteraceae</taxon>
        <taxon>Hymenobacter</taxon>
    </lineage>
</organism>
<evidence type="ECO:0000313" key="2">
    <source>
        <dbReference type="Proteomes" id="UP001597197"/>
    </source>
</evidence>
<dbReference type="Proteomes" id="UP001597197">
    <property type="component" value="Unassembled WGS sequence"/>
</dbReference>
<dbReference type="Pfam" id="PF09952">
    <property type="entry name" value="AbiEi_2"/>
    <property type="match status" value="1"/>
</dbReference>
<keyword evidence="2" id="KW-1185">Reference proteome</keyword>
<reference evidence="2" key="1">
    <citation type="journal article" date="2019" name="Int. J. Syst. Evol. Microbiol.">
        <title>The Global Catalogue of Microorganisms (GCM) 10K type strain sequencing project: providing services to taxonomists for standard genome sequencing and annotation.</title>
        <authorList>
            <consortium name="The Broad Institute Genomics Platform"/>
            <consortium name="The Broad Institute Genome Sequencing Center for Infectious Disease"/>
            <person name="Wu L."/>
            <person name="Ma J."/>
        </authorList>
    </citation>
    <scope>NUCLEOTIDE SEQUENCE [LARGE SCALE GENOMIC DNA]</scope>
    <source>
        <strain evidence="2">CGMCC 1.15795</strain>
    </source>
</reference>
<dbReference type="InterPro" id="IPR019238">
    <property type="entry name" value="AbiEi_2"/>
</dbReference>
<dbReference type="EMBL" id="JBHUFD010000006">
    <property type="protein sequence ID" value="MFD1874292.1"/>
    <property type="molecule type" value="Genomic_DNA"/>
</dbReference>
<dbReference type="RefSeq" id="WP_382316169.1">
    <property type="nucleotide sequence ID" value="NZ_JBHUFD010000006.1"/>
</dbReference>
<gene>
    <name evidence="1" type="ORF">ACFSDX_17740</name>
</gene>
<protein>
    <submittedName>
        <fullName evidence="1">Type IV toxin-antitoxin system AbiEi family antitoxin</fullName>
    </submittedName>
</protein>
<name>A0ABW4QXF4_9BACT</name>
<accession>A0ABW4QXF4</accession>
<proteinExistence type="predicted"/>
<evidence type="ECO:0000313" key="1">
    <source>
        <dbReference type="EMBL" id="MFD1874292.1"/>
    </source>
</evidence>
<sequence>MALGSVSTFFAELRQQGLVREEQNGRVLDTEGLLARWVQEYGQALRPQRYRWATPPGIRWRQLPMVTGAYWSGEPAARLLLQEKRSSPTSFTLYSPCLPDWGLIPDPVTGLVIILAPPFLLHKIASTSGLASPLLVYTDLLLSGRDVDQGLAQQIRNRYLAHLL</sequence>
<comment type="caution">
    <text evidence="1">The sequence shown here is derived from an EMBL/GenBank/DDBJ whole genome shotgun (WGS) entry which is preliminary data.</text>
</comment>